<dbReference type="Proteomes" id="UP001242480">
    <property type="component" value="Unassembled WGS sequence"/>
</dbReference>
<keyword evidence="4 6" id="KW-1133">Transmembrane helix</keyword>
<sequence>MTGLRAFLPRAIAARGLQDGSLLLVLALLLAVFSALSDRFFQADNFANLVMQASAVAAAAVGMTLVVMTAGIDLSVGSGMNLALVTAVAVAGAPGEMAYTTQTGWLVYPVALIAGALLGVVNAVLILRLRLSPLIATLGTLTLYRGLALHVTGSNEMLVFGAIRAFGRGVLAFGIGAPVFAVLALALATALFLRHVSLGRFILAVGGAERSARETGLPTGLVMAAVYGFAGLTAALAGLIVVGRVGAINPDLGWQFEFTVITAVVLGGTSLFGGRGSIFGSVIAALVLATVSNGLNLIGANPFVYDVIRGGVLLGAVGLDALSRRGRAGLAAG</sequence>
<evidence type="ECO:0000256" key="6">
    <source>
        <dbReference type="SAM" id="Phobius"/>
    </source>
</evidence>
<reference evidence="7 8" key="1">
    <citation type="submission" date="2023-07" db="EMBL/GenBank/DDBJ databases">
        <title>Genomic Encyclopedia of Type Strains, Phase IV (KMG-IV): sequencing the most valuable type-strain genomes for metagenomic binning, comparative biology and taxonomic classification.</title>
        <authorList>
            <person name="Goeker M."/>
        </authorList>
    </citation>
    <scope>NUCLEOTIDE SEQUENCE [LARGE SCALE GENOMIC DNA]</scope>
    <source>
        <strain evidence="7 8">DSM 19619</strain>
    </source>
</reference>
<feature type="transmembrane region" description="Helical" evidence="6">
    <location>
        <begin position="47"/>
        <end position="67"/>
    </location>
</feature>
<dbReference type="PANTHER" id="PTHR32196:SF72">
    <property type="entry name" value="RIBOSE IMPORT PERMEASE PROTEIN RBSC"/>
    <property type="match status" value="1"/>
</dbReference>
<evidence type="ECO:0000256" key="2">
    <source>
        <dbReference type="ARBA" id="ARBA00022475"/>
    </source>
</evidence>
<evidence type="ECO:0000256" key="3">
    <source>
        <dbReference type="ARBA" id="ARBA00022692"/>
    </source>
</evidence>
<evidence type="ECO:0000313" key="8">
    <source>
        <dbReference type="Proteomes" id="UP001242480"/>
    </source>
</evidence>
<comment type="caution">
    <text evidence="7">The sequence shown here is derived from an EMBL/GenBank/DDBJ whole genome shotgun (WGS) entry which is preliminary data.</text>
</comment>
<dbReference type="PANTHER" id="PTHR32196">
    <property type="entry name" value="ABC TRANSPORTER PERMEASE PROTEIN YPHD-RELATED-RELATED"/>
    <property type="match status" value="1"/>
</dbReference>
<dbReference type="EMBL" id="JAUSVX010000019">
    <property type="protein sequence ID" value="MDQ0474020.1"/>
    <property type="molecule type" value="Genomic_DNA"/>
</dbReference>
<organism evidence="7 8">
    <name type="scientific">Labrys wisconsinensis</name>
    <dbReference type="NCBI Taxonomy" id="425677"/>
    <lineage>
        <taxon>Bacteria</taxon>
        <taxon>Pseudomonadati</taxon>
        <taxon>Pseudomonadota</taxon>
        <taxon>Alphaproteobacteria</taxon>
        <taxon>Hyphomicrobiales</taxon>
        <taxon>Xanthobacteraceae</taxon>
        <taxon>Labrys</taxon>
    </lineage>
</organism>
<protein>
    <submittedName>
        <fullName evidence="7">Ribose/xylose/arabinose/galactoside ABC-type transport system permease subunit</fullName>
    </submittedName>
</protein>
<dbReference type="CDD" id="cd06579">
    <property type="entry name" value="TM_PBP1_transp_AraH_like"/>
    <property type="match status" value="1"/>
</dbReference>
<evidence type="ECO:0000256" key="4">
    <source>
        <dbReference type="ARBA" id="ARBA00022989"/>
    </source>
</evidence>
<dbReference type="InterPro" id="IPR001851">
    <property type="entry name" value="ABC_transp_permease"/>
</dbReference>
<dbReference type="RefSeq" id="WP_307282928.1">
    <property type="nucleotide sequence ID" value="NZ_JAUSVX010000019.1"/>
</dbReference>
<feature type="transmembrane region" description="Helical" evidence="6">
    <location>
        <begin position="171"/>
        <end position="193"/>
    </location>
</feature>
<feature type="transmembrane region" description="Helical" evidence="6">
    <location>
        <begin position="105"/>
        <end position="127"/>
    </location>
</feature>
<feature type="transmembrane region" description="Helical" evidence="6">
    <location>
        <begin position="254"/>
        <end position="272"/>
    </location>
</feature>
<feature type="transmembrane region" description="Helical" evidence="6">
    <location>
        <begin position="279"/>
        <end position="297"/>
    </location>
</feature>
<gene>
    <name evidence="7" type="ORF">QO011_007059</name>
</gene>
<keyword evidence="8" id="KW-1185">Reference proteome</keyword>
<feature type="transmembrane region" description="Helical" evidence="6">
    <location>
        <begin position="74"/>
        <end position="93"/>
    </location>
</feature>
<name>A0ABU0JIB1_9HYPH</name>
<keyword evidence="3 6" id="KW-0812">Transmembrane</keyword>
<keyword evidence="2" id="KW-1003">Cell membrane</keyword>
<proteinExistence type="predicted"/>
<evidence type="ECO:0000313" key="7">
    <source>
        <dbReference type="EMBL" id="MDQ0474020.1"/>
    </source>
</evidence>
<comment type="subcellular location">
    <subcellularLocation>
        <location evidence="1">Cell membrane</location>
        <topology evidence="1">Multi-pass membrane protein</topology>
    </subcellularLocation>
</comment>
<evidence type="ECO:0000256" key="1">
    <source>
        <dbReference type="ARBA" id="ARBA00004651"/>
    </source>
</evidence>
<feature type="transmembrane region" description="Helical" evidence="6">
    <location>
        <begin position="220"/>
        <end position="242"/>
    </location>
</feature>
<accession>A0ABU0JIB1</accession>
<keyword evidence="5 6" id="KW-0472">Membrane</keyword>
<evidence type="ECO:0000256" key="5">
    <source>
        <dbReference type="ARBA" id="ARBA00023136"/>
    </source>
</evidence>
<dbReference type="Pfam" id="PF02653">
    <property type="entry name" value="BPD_transp_2"/>
    <property type="match status" value="1"/>
</dbReference>